<accession>A0A383DCZ2</accession>
<protein>
    <submittedName>
        <fullName evidence="1">Uncharacterized protein</fullName>
    </submittedName>
</protein>
<evidence type="ECO:0000313" key="1">
    <source>
        <dbReference type="EMBL" id="SVE42190.1"/>
    </source>
</evidence>
<feature type="non-terminal residue" evidence="1">
    <location>
        <position position="28"/>
    </location>
</feature>
<name>A0A383DCZ2_9ZZZZ</name>
<reference evidence="1" key="1">
    <citation type="submission" date="2018-05" db="EMBL/GenBank/DDBJ databases">
        <authorList>
            <person name="Lanie J.A."/>
            <person name="Ng W.-L."/>
            <person name="Kazmierczak K.M."/>
            <person name="Andrzejewski T.M."/>
            <person name="Davidsen T.M."/>
            <person name="Wayne K.J."/>
            <person name="Tettelin H."/>
            <person name="Glass J.I."/>
            <person name="Rusch D."/>
            <person name="Podicherti R."/>
            <person name="Tsui H.-C.T."/>
            <person name="Winkler M.E."/>
        </authorList>
    </citation>
    <scope>NUCLEOTIDE SEQUENCE</scope>
</reference>
<gene>
    <name evidence="1" type="ORF">METZ01_LOCUS495044</name>
</gene>
<organism evidence="1">
    <name type="scientific">marine metagenome</name>
    <dbReference type="NCBI Taxonomy" id="408172"/>
    <lineage>
        <taxon>unclassified sequences</taxon>
        <taxon>metagenomes</taxon>
        <taxon>ecological metagenomes</taxon>
    </lineage>
</organism>
<dbReference type="AlphaFoldDB" id="A0A383DCZ2"/>
<dbReference type="EMBL" id="UINC01216168">
    <property type="protein sequence ID" value="SVE42190.1"/>
    <property type="molecule type" value="Genomic_DNA"/>
</dbReference>
<proteinExistence type="predicted"/>
<feature type="non-terminal residue" evidence="1">
    <location>
        <position position="1"/>
    </location>
</feature>
<sequence>VPSITSKIKAVATIILSAIGSNNSPSLD</sequence>